<protein>
    <recommendedName>
        <fullName evidence="4">YcxB-like protein domain-containing protein</fullName>
    </recommendedName>
</protein>
<name>A0A518FX93_9PLAN</name>
<dbReference type="Proteomes" id="UP000320839">
    <property type="component" value="Chromosome"/>
</dbReference>
<proteinExistence type="predicted"/>
<feature type="transmembrane region" description="Helical" evidence="1">
    <location>
        <begin position="28"/>
        <end position="61"/>
    </location>
</feature>
<dbReference type="EMBL" id="CP036317">
    <property type="protein sequence ID" value="QDV21003.1"/>
    <property type="molecule type" value="Genomic_DNA"/>
</dbReference>
<dbReference type="RefSeq" id="WP_145459592.1">
    <property type="nucleotide sequence ID" value="NZ_CP036317.1"/>
</dbReference>
<dbReference type="OrthoDB" id="9940885at2"/>
<feature type="transmembrane region" description="Helical" evidence="1">
    <location>
        <begin position="67"/>
        <end position="89"/>
    </location>
</feature>
<organism evidence="2 3">
    <name type="scientific">Gimesia panareensis</name>
    <dbReference type="NCBI Taxonomy" id="2527978"/>
    <lineage>
        <taxon>Bacteria</taxon>
        <taxon>Pseudomonadati</taxon>
        <taxon>Planctomycetota</taxon>
        <taxon>Planctomycetia</taxon>
        <taxon>Planctomycetales</taxon>
        <taxon>Planctomycetaceae</taxon>
        <taxon>Gimesia</taxon>
    </lineage>
</organism>
<evidence type="ECO:0008006" key="4">
    <source>
        <dbReference type="Google" id="ProtNLM"/>
    </source>
</evidence>
<keyword evidence="1" id="KW-0472">Membrane</keyword>
<evidence type="ECO:0000256" key="1">
    <source>
        <dbReference type="SAM" id="Phobius"/>
    </source>
</evidence>
<sequence>MPLSPDLDSCDLKIPDSDQRSLSMSPSLTLAALLVDGLYTVIQILGFAFLCVLLLAFFLFGEDTFRILQILTPLVIFYMIFRLGVSIGFRSKRSYLLFRFQQLFQRCLSTAAEEMQVCLTSQQLVLTVEDMQDTREIRQTFLWDQVVAVIEEQSDFQLQLPCLPELRLPKEQLPPEWLEALENFQEPQTDES</sequence>
<evidence type="ECO:0000313" key="3">
    <source>
        <dbReference type="Proteomes" id="UP000320839"/>
    </source>
</evidence>
<dbReference type="AlphaFoldDB" id="A0A518FX93"/>
<accession>A0A518FX93</accession>
<keyword evidence="1" id="KW-0812">Transmembrane</keyword>
<gene>
    <name evidence="2" type="ORF">Pan153_56850</name>
</gene>
<reference evidence="2 3" key="1">
    <citation type="submission" date="2019-02" db="EMBL/GenBank/DDBJ databases">
        <title>Deep-cultivation of Planctomycetes and their phenomic and genomic characterization uncovers novel biology.</title>
        <authorList>
            <person name="Wiegand S."/>
            <person name="Jogler M."/>
            <person name="Boedeker C."/>
            <person name="Pinto D."/>
            <person name="Vollmers J."/>
            <person name="Rivas-Marin E."/>
            <person name="Kohn T."/>
            <person name="Peeters S.H."/>
            <person name="Heuer A."/>
            <person name="Rast P."/>
            <person name="Oberbeckmann S."/>
            <person name="Bunk B."/>
            <person name="Jeske O."/>
            <person name="Meyerdierks A."/>
            <person name="Storesund J.E."/>
            <person name="Kallscheuer N."/>
            <person name="Luecker S."/>
            <person name="Lage O.M."/>
            <person name="Pohl T."/>
            <person name="Merkel B.J."/>
            <person name="Hornburger P."/>
            <person name="Mueller R.-W."/>
            <person name="Bruemmer F."/>
            <person name="Labrenz M."/>
            <person name="Spormann A.M."/>
            <person name="Op den Camp H."/>
            <person name="Overmann J."/>
            <person name="Amann R."/>
            <person name="Jetten M.S.M."/>
            <person name="Mascher T."/>
            <person name="Medema M.H."/>
            <person name="Devos D.P."/>
            <person name="Kaster A.-K."/>
            <person name="Ovreas L."/>
            <person name="Rohde M."/>
            <person name="Galperin M.Y."/>
            <person name="Jogler C."/>
        </authorList>
    </citation>
    <scope>NUCLEOTIDE SEQUENCE [LARGE SCALE GENOMIC DNA]</scope>
    <source>
        <strain evidence="2 3">Pan153</strain>
    </source>
</reference>
<evidence type="ECO:0000313" key="2">
    <source>
        <dbReference type="EMBL" id="QDV21003.1"/>
    </source>
</evidence>
<keyword evidence="1" id="KW-1133">Transmembrane helix</keyword>